<feature type="chain" id="PRO_5009525656" description="DUF5671 domain-containing protein" evidence="2">
    <location>
        <begin position="30"/>
        <end position="148"/>
    </location>
</feature>
<keyword evidence="2" id="KW-0732">Signal</keyword>
<proteinExistence type="predicted"/>
<name>A0A1F6MQV4_9BACT</name>
<reference evidence="3 4" key="1">
    <citation type="journal article" date="2016" name="Nat. Commun.">
        <title>Thousands of microbial genomes shed light on interconnected biogeochemical processes in an aquifer system.</title>
        <authorList>
            <person name="Anantharaman K."/>
            <person name="Brown C.T."/>
            <person name="Hug L.A."/>
            <person name="Sharon I."/>
            <person name="Castelle C.J."/>
            <person name="Probst A.J."/>
            <person name="Thomas B.C."/>
            <person name="Singh A."/>
            <person name="Wilkins M.J."/>
            <person name="Karaoz U."/>
            <person name="Brodie E.L."/>
            <person name="Williams K.H."/>
            <person name="Hubbard S.S."/>
            <person name="Banfield J.F."/>
        </authorList>
    </citation>
    <scope>NUCLEOTIDE SEQUENCE [LARGE SCALE GENOMIC DNA]</scope>
</reference>
<dbReference type="EMBL" id="MFQE01000003">
    <property type="protein sequence ID" value="OGH74049.1"/>
    <property type="molecule type" value="Genomic_DNA"/>
</dbReference>
<dbReference type="InterPro" id="IPR043993">
    <property type="entry name" value="T4SS_pilin"/>
</dbReference>
<evidence type="ECO:0000256" key="1">
    <source>
        <dbReference type="SAM" id="Phobius"/>
    </source>
</evidence>
<keyword evidence="1" id="KW-0812">Transmembrane</keyword>
<dbReference type="Proteomes" id="UP000177457">
    <property type="component" value="Unassembled WGS sequence"/>
</dbReference>
<evidence type="ECO:0000313" key="3">
    <source>
        <dbReference type="EMBL" id="OGH74049.1"/>
    </source>
</evidence>
<gene>
    <name evidence="3" type="ORF">A3C90_03030</name>
</gene>
<feature type="signal peptide" evidence="2">
    <location>
        <begin position="1"/>
        <end position="29"/>
    </location>
</feature>
<evidence type="ECO:0000313" key="4">
    <source>
        <dbReference type="Proteomes" id="UP000177457"/>
    </source>
</evidence>
<evidence type="ECO:0008006" key="5">
    <source>
        <dbReference type="Google" id="ProtNLM"/>
    </source>
</evidence>
<sequence length="148" mass="15945">MLRRGIFIRAMIGFAIAFLFLYGAPPVIAATGDSEAPTLEGQVFEQLRAGAGATEKAAAPPDPRLLAARVIQIALAGLGVVFTILLLISGYWFFTAKGEEEKVTKAKDTARRAITGLIIIMIAYSLTVYIVGALQGVVREGEGFFRRR</sequence>
<keyword evidence="1" id="KW-1133">Transmembrane helix</keyword>
<comment type="caution">
    <text evidence="3">The sequence shown here is derived from an EMBL/GenBank/DDBJ whole genome shotgun (WGS) entry which is preliminary data.</text>
</comment>
<organism evidence="3 4">
    <name type="scientific">Candidatus Magasanikbacteria bacterium RIFCSPHIGHO2_02_FULL_51_14</name>
    <dbReference type="NCBI Taxonomy" id="1798683"/>
    <lineage>
        <taxon>Bacteria</taxon>
        <taxon>Candidatus Magasanikiibacteriota</taxon>
    </lineage>
</organism>
<feature type="transmembrane region" description="Helical" evidence="1">
    <location>
        <begin position="70"/>
        <end position="94"/>
    </location>
</feature>
<keyword evidence="1" id="KW-0472">Membrane</keyword>
<dbReference type="AlphaFoldDB" id="A0A1F6MQV4"/>
<protein>
    <recommendedName>
        <fullName evidence="5">DUF5671 domain-containing protein</fullName>
    </recommendedName>
</protein>
<accession>A0A1F6MQV4</accession>
<evidence type="ECO:0000256" key="2">
    <source>
        <dbReference type="SAM" id="SignalP"/>
    </source>
</evidence>
<dbReference type="Pfam" id="PF18895">
    <property type="entry name" value="T4SS_pilin"/>
    <property type="match status" value="1"/>
</dbReference>
<feature type="transmembrane region" description="Helical" evidence="1">
    <location>
        <begin position="114"/>
        <end position="138"/>
    </location>
</feature>
<dbReference type="STRING" id="1798683.A3C90_03030"/>